<sequence length="273" mass="27039">MPARILISAAVAALALASAFVLAAPAASDVATDPPGDHSRVDGDSTPDAASPQDVASGGHTTSFVPIAPCRLVDTANATAGNLKSDARRDFRVSGTAGFSAQGGKSTGCGIPASATAITASVTATKVTTSGSLGVWARGTAAPNTTALLVTKGSASLDSQTVAVTASGISVQPRGARMRLVIDATGYYEPAIYGVFGAEGNAYASSRLSLYSAGGSGDYTLLADSNISSCAVLVSSWGGYQGSGYGSGTFAYVTITSQTGAPVNAYFQASIVC</sequence>
<evidence type="ECO:0000313" key="4">
    <source>
        <dbReference type="Proteomes" id="UP001317779"/>
    </source>
</evidence>
<accession>A0ABM8E369</accession>
<feature type="signal peptide" evidence="2">
    <location>
        <begin position="1"/>
        <end position="23"/>
    </location>
</feature>
<feature type="chain" id="PRO_5046686276" evidence="2">
    <location>
        <begin position="24"/>
        <end position="273"/>
    </location>
</feature>
<dbReference type="RefSeq" id="WP_263797143.1">
    <property type="nucleotide sequence ID" value="NZ_AP027141.1"/>
</dbReference>
<gene>
    <name evidence="3" type="ORF">Microterr_28620</name>
</gene>
<feature type="region of interest" description="Disordered" evidence="1">
    <location>
        <begin position="29"/>
        <end position="60"/>
    </location>
</feature>
<reference evidence="3 4" key="1">
    <citation type="submission" date="2022-12" db="EMBL/GenBank/DDBJ databases">
        <title>Microbacterium terricola strain KV-448 chromosome, complete genome.</title>
        <authorList>
            <person name="Oshima T."/>
            <person name="Moriya T."/>
            <person name="Bessho Y."/>
        </authorList>
    </citation>
    <scope>NUCLEOTIDE SEQUENCE [LARGE SCALE GENOMIC DNA]</scope>
    <source>
        <strain evidence="3 4">KV-448</strain>
    </source>
</reference>
<keyword evidence="4" id="KW-1185">Reference proteome</keyword>
<evidence type="ECO:0000256" key="2">
    <source>
        <dbReference type="SAM" id="SignalP"/>
    </source>
</evidence>
<name>A0ABM8E369_9MICO</name>
<evidence type="ECO:0000256" key="1">
    <source>
        <dbReference type="SAM" id="MobiDB-lite"/>
    </source>
</evidence>
<dbReference type="Proteomes" id="UP001317779">
    <property type="component" value="Chromosome"/>
</dbReference>
<protein>
    <submittedName>
        <fullName evidence="3">Uncharacterized protein</fullName>
    </submittedName>
</protein>
<evidence type="ECO:0000313" key="3">
    <source>
        <dbReference type="EMBL" id="BDV32202.1"/>
    </source>
</evidence>
<organism evidence="3 4">
    <name type="scientific">Microbacterium terricola</name>
    <dbReference type="NCBI Taxonomy" id="344163"/>
    <lineage>
        <taxon>Bacteria</taxon>
        <taxon>Bacillati</taxon>
        <taxon>Actinomycetota</taxon>
        <taxon>Actinomycetes</taxon>
        <taxon>Micrococcales</taxon>
        <taxon>Microbacteriaceae</taxon>
        <taxon>Microbacterium</taxon>
    </lineage>
</organism>
<proteinExistence type="predicted"/>
<keyword evidence="2" id="KW-0732">Signal</keyword>
<dbReference type="EMBL" id="AP027141">
    <property type="protein sequence ID" value="BDV32202.1"/>
    <property type="molecule type" value="Genomic_DNA"/>
</dbReference>